<dbReference type="SMART" id="SM00850">
    <property type="entry name" value="LytTR"/>
    <property type="match status" value="1"/>
</dbReference>
<keyword evidence="5" id="KW-1185">Reference proteome</keyword>
<reference evidence="4 5" key="1">
    <citation type="journal article" date="2010" name="Stand. Genomic Sci.">
        <title>Complete genome sequence of Spirosoma linguale type strain (1).</title>
        <authorList>
            <person name="Lail K."/>
            <person name="Sikorski J."/>
            <person name="Saunders E."/>
            <person name="Lapidus A."/>
            <person name="Glavina Del Rio T."/>
            <person name="Copeland A."/>
            <person name="Tice H."/>
            <person name="Cheng J.-F."/>
            <person name="Lucas S."/>
            <person name="Nolan M."/>
            <person name="Bruce D."/>
            <person name="Goodwin L."/>
            <person name="Pitluck S."/>
            <person name="Ivanova N."/>
            <person name="Mavromatis K."/>
            <person name="Ovchinnikova G."/>
            <person name="Pati A."/>
            <person name="Chen A."/>
            <person name="Palaniappan K."/>
            <person name="Land M."/>
            <person name="Hauser L."/>
            <person name="Chang Y.-J."/>
            <person name="Jeffries C.D."/>
            <person name="Chain P."/>
            <person name="Brettin T."/>
            <person name="Detter J.C."/>
            <person name="Schuetze A."/>
            <person name="Rohde M."/>
            <person name="Tindall B.J."/>
            <person name="Goeker M."/>
            <person name="Bristow J."/>
            <person name="Eisen J.A."/>
            <person name="Markowitz V."/>
            <person name="Hugenholtz P."/>
            <person name="Kyrpides N.C."/>
            <person name="Klenk H.-P."/>
            <person name="Chen F."/>
        </authorList>
    </citation>
    <scope>NUCLEOTIDE SEQUENCE [LARGE SCALE GENOMIC DNA]</scope>
    <source>
        <strain evidence="5">ATCC 33905 / DSM 74 / LMG 10896 / Claus 1</strain>
    </source>
</reference>
<feature type="domain" description="Response regulatory" evidence="3">
    <location>
        <begin position="4"/>
        <end position="120"/>
    </location>
</feature>
<organism evidence="4 5">
    <name type="scientific">Spirosoma linguale (strain ATCC 33905 / DSM 74 / LMG 10896 / Claus 1)</name>
    <dbReference type="NCBI Taxonomy" id="504472"/>
    <lineage>
        <taxon>Bacteria</taxon>
        <taxon>Pseudomonadati</taxon>
        <taxon>Bacteroidota</taxon>
        <taxon>Cytophagia</taxon>
        <taxon>Cytophagales</taxon>
        <taxon>Cytophagaceae</taxon>
        <taxon>Spirosoma</taxon>
    </lineage>
</organism>
<dbReference type="Proteomes" id="UP000002028">
    <property type="component" value="Chromosome"/>
</dbReference>
<dbReference type="GO" id="GO:0000160">
    <property type="term" value="P:phosphorelay signal transduction system"/>
    <property type="evidence" value="ECO:0007669"/>
    <property type="project" value="InterPro"/>
</dbReference>
<evidence type="ECO:0000256" key="1">
    <source>
        <dbReference type="ARBA" id="ARBA00022553"/>
    </source>
</evidence>
<dbReference type="RefSeq" id="WP_012925639.1">
    <property type="nucleotide sequence ID" value="NC_013730.1"/>
</dbReference>
<dbReference type="PANTHER" id="PTHR44591">
    <property type="entry name" value="STRESS RESPONSE REGULATOR PROTEIN 1"/>
    <property type="match status" value="1"/>
</dbReference>
<dbReference type="InterPro" id="IPR011006">
    <property type="entry name" value="CheY-like_superfamily"/>
</dbReference>
<feature type="modified residue" description="4-aspartylphosphate" evidence="2">
    <location>
        <position position="53"/>
    </location>
</feature>
<keyword evidence="1 2" id="KW-0597">Phosphoprotein</keyword>
<protein>
    <submittedName>
        <fullName evidence="4">Response regulator receiver protein</fullName>
    </submittedName>
</protein>
<evidence type="ECO:0000256" key="2">
    <source>
        <dbReference type="PROSITE-ProRule" id="PRU00169"/>
    </source>
</evidence>
<evidence type="ECO:0000313" key="5">
    <source>
        <dbReference type="Proteomes" id="UP000002028"/>
    </source>
</evidence>
<sequence>MSIRILVIEDVTQIRENIAELLTMSGYEVQMAADGVKGITLAQKWSPDLILSDIMMPDMDGHQVLKSVRASPTLAHVPFVFLTAKSDMLDLRYSMNLGADDYLTKPFRSSELLKAIESRLARIQQQHTIPSSTGVFLKTICGRDSKGTMLLPVEECFWFFTKNREYYVNHPAGTFQVNISLDKLTARLDPTLFFRANRTILLHRKVVQKYTYWDKGKYCIYLAIGEDTYEITLAKARFKHFKTWLSG</sequence>
<evidence type="ECO:0000259" key="3">
    <source>
        <dbReference type="PROSITE" id="PS50110"/>
    </source>
</evidence>
<dbReference type="SMART" id="SM00448">
    <property type="entry name" value="REC"/>
    <property type="match status" value="1"/>
</dbReference>
<dbReference type="CDD" id="cd17574">
    <property type="entry name" value="REC_OmpR"/>
    <property type="match status" value="1"/>
</dbReference>
<dbReference type="InterPro" id="IPR001789">
    <property type="entry name" value="Sig_transdc_resp-reg_receiver"/>
</dbReference>
<dbReference type="EMBL" id="CP001769">
    <property type="protein sequence ID" value="ADB37088.1"/>
    <property type="molecule type" value="Genomic_DNA"/>
</dbReference>
<dbReference type="InterPro" id="IPR007492">
    <property type="entry name" value="LytTR_DNA-bd_dom"/>
</dbReference>
<dbReference type="PROSITE" id="PS50110">
    <property type="entry name" value="RESPONSE_REGULATORY"/>
    <property type="match status" value="1"/>
</dbReference>
<accession>D2QJW6</accession>
<gene>
    <name evidence="4" type="ordered locus">Slin_1037</name>
</gene>
<dbReference type="STRING" id="504472.Slin_1037"/>
<dbReference type="HOGENOM" id="CLU_000445_14_1_10"/>
<dbReference type="InterPro" id="IPR050595">
    <property type="entry name" value="Bact_response_regulator"/>
</dbReference>
<name>D2QJW6_SPILD</name>
<proteinExistence type="predicted"/>
<dbReference type="eggNOG" id="COG0745">
    <property type="taxonomic scope" value="Bacteria"/>
</dbReference>
<dbReference type="SUPFAM" id="SSF52172">
    <property type="entry name" value="CheY-like"/>
    <property type="match status" value="1"/>
</dbReference>
<dbReference type="Pfam" id="PF00072">
    <property type="entry name" value="Response_reg"/>
    <property type="match status" value="1"/>
</dbReference>
<dbReference type="GO" id="GO:0003677">
    <property type="term" value="F:DNA binding"/>
    <property type="evidence" value="ECO:0007669"/>
    <property type="project" value="InterPro"/>
</dbReference>
<dbReference type="AlphaFoldDB" id="D2QJW6"/>
<dbReference type="Pfam" id="PF04397">
    <property type="entry name" value="LytTR"/>
    <property type="match status" value="1"/>
</dbReference>
<dbReference type="KEGG" id="sli:Slin_1037"/>
<dbReference type="PANTHER" id="PTHR44591:SF3">
    <property type="entry name" value="RESPONSE REGULATORY DOMAIN-CONTAINING PROTEIN"/>
    <property type="match status" value="1"/>
</dbReference>
<evidence type="ECO:0000313" key="4">
    <source>
        <dbReference type="EMBL" id="ADB37088.1"/>
    </source>
</evidence>
<dbReference type="Gene3D" id="3.40.50.2300">
    <property type="match status" value="1"/>
</dbReference>